<dbReference type="PIRSF" id="PIRSF000137">
    <property type="entry name" value="Alcohol_oxidase"/>
    <property type="match status" value="1"/>
</dbReference>
<feature type="binding site" evidence="5">
    <location>
        <begin position="508"/>
        <end position="509"/>
    </location>
    <ligand>
        <name>FAD</name>
        <dbReference type="ChEBI" id="CHEBI:57692"/>
    </ligand>
</feature>
<dbReference type="RefSeq" id="WP_007018066.1">
    <property type="nucleotide sequence ID" value="NZ_CH724115.1"/>
</dbReference>
<feature type="domain" description="Glucose-methanol-choline oxidoreductase N-terminal" evidence="6">
    <location>
        <begin position="81"/>
        <end position="298"/>
    </location>
</feature>
<dbReference type="Pfam" id="PF05199">
    <property type="entry name" value="GMC_oxred_C"/>
    <property type="match status" value="1"/>
</dbReference>
<feature type="domain" description="Glucose-methanol-choline oxidoreductase C-terminal" evidence="7">
    <location>
        <begin position="385"/>
        <end position="516"/>
    </location>
</feature>
<dbReference type="PANTHER" id="PTHR46056">
    <property type="entry name" value="LONG-CHAIN-ALCOHOL OXIDASE"/>
    <property type="match status" value="1"/>
</dbReference>
<dbReference type="GO" id="GO:0050660">
    <property type="term" value="F:flavin adenine dinucleotide binding"/>
    <property type="evidence" value="ECO:0007669"/>
    <property type="project" value="InterPro"/>
</dbReference>
<dbReference type="PANTHER" id="PTHR46056:SF12">
    <property type="entry name" value="LONG-CHAIN-ALCOHOL OXIDASE"/>
    <property type="match status" value="1"/>
</dbReference>
<feature type="binding site" evidence="5">
    <location>
        <position position="497"/>
    </location>
    <ligand>
        <name>FAD</name>
        <dbReference type="ChEBI" id="CHEBI:57692"/>
    </ligand>
</feature>
<evidence type="ECO:0000256" key="3">
    <source>
        <dbReference type="ARBA" id="ARBA00022827"/>
    </source>
</evidence>
<reference evidence="8 9" key="1">
    <citation type="submission" date="2006-03" db="EMBL/GenBank/DDBJ databases">
        <authorList>
            <person name="Pinhassi J."/>
            <person name="Pedros-Alio C."/>
            <person name="Ferriera S."/>
            <person name="Johnson J."/>
            <person name="Kravitz S."/>
            <person name="Halpern A."/>
            <person name="Remington K."/>
            <person name="Beeson K."/>
            <person name="Tran B."/>
            <person name="Rogers Y.-H."/>
            <person name="Friedman R."/>
            <person name="Venter J.C."/>
        </authorList>
    </citation>
    <scope>NUCLEOTIDE SEQUENCE [LARGE SCALE GENOMIC DNA]</scope>
    <source>
        <strain evidence="8 9">RED65</strain>
    </source>
</reference>
<sequence>MAIQDIFKTRAQSENWDLHDAGLKQQNETIEADVIIVGTGAGGGVTAEVLSQAGLKVVMIEEGGLYTSDNFNMDELEATANMYQESGGRSTKDGAISIFQGRTVGGTTVINWTSSFRTPPQTLDFWQKEFGIEDASQQQMAPYFEQMEQRLNVSKWAMPPNANNDTLKQGCEKQGWSWGVIPRNVAGCWDLGYCGTGCPTNAKQSMLVTTVPEALKNGASLYYRCSAHKLHFSEHKVDAVECRALKADGQTPTGITLTFKAPTIVLSGGAINNPGLLLRSQAPDPHGRIGKRTTIHPVNASLASMAHDVNGFYGAPQSIYSDHFQWQDRDGIGYKLEVPPLQPALSSQILGFHGLDLSEQMADLPNMQVVIALLRDGFHEGSQGGTVELDDGGKPILDYPITDYLWQGLKHAHYTMAEAQFAAGAKQVMPLHHDAGYAKTMAECRKMIDALPMEKHRERIMTAHLMGGCAMGGDERQSVVDNNAKFYQADNLYVIDGSVFPTSIGANPQLSIYAMALKQAKKLAQSLTSA</sequence>
<comment type="cofactor">
    <cofactor evidence="5">
        <name>FAD</name>
        <dbReference type="ChEBI" id="CHEBI:57692"/>
    </cofactor>
</comment>
<accession>Q1N470</accession>
<dbReference type="InterPro" id="IPR036188">
    <property type="entry name" value="FAD/NAD-bd_sf"/>
</dbReference>
<proteinExistence type="inferred from homology"/>
<evidence type="ECO:0000256" key="5">
    <source>
        <dbReference type="PIRSR" id="PIRSR000137-2"/>
    </source>
</evidence>
<comment type="caution">
    <text evidence="8">The sequence shown here is derived from an EMBL/GenBank/DDBJ whole genome shotgun (WGS) entry which is preliminary data.</text>
</comment>
<dbReference type="STRING" id="207949.RED65_14902"/>
<dbReference type="GO" id="GO:0016614">
    <property type="term" value="F:oxidoreductase activity, acting on CH-OH group of donors"/>
    <property type="evidence" value="ECO:0007669"/>
    <property type="project" value="InterPro"/>
</dbReference>
<feature type="binding site" evidence="5">
    <location>
        <position position="107"/>
    </location>
    <ligand>
        <name>FAD</name>
        <dbReference type="ChEBI" id="CHEBI:57692"/>
    </ligand>
</feature>
<dbReference type="AlphaFoldDB" id="Q1N470"/>
<dbReference type="Pfam" id="PF00732">
    <property type="entry name" value="GMC_oxred_N"/>
    <property type="match status" value="1"/>
</dbReference>
<protein>
    <submittedName>
        <fullName evidence="8">Oxidoreductase, GMC family protein</fullName>
    </submittedName>
</protein>
<evidence type="ECO:0000256" key="1">
    <source>
        <dbReference type="ARBA" id="ARBA00010790"/>
    </source>
</evidence>
<evidence type="ECO:0000313" key="8">
    <source>
        <dbReference type="EMBL" id="EAT12995.1"/>
    </source>
</evidence>
<name>Q1N470_9GAMM</name>
<dbReference type="EMBL" id="AAQH01000003">
    <property type="protein sequence ID" value="EAT12995.1"/>
    <property type="molecule type" value="Genomic_DNA"/>
</dbReference>
<evidence type="ECO:0000313" key="9">
    <source>
        <dbReference type="Proteomes" id="UP000004263"/>
    </source>
</evidence>
<keyword evidence="3 5" id="KW-0274">FAD</keyword>
<gene>
    <name evidence="8" type="ORF">RED65_14902</name>
</gene>
<evidence type="ECO:0000259" key="7">
    <source>
        <dbReference type="Pfam" id="PF05199"/>
    </source>
</evidence>
<organism evidence="8 9">
    <name type="scientific">Bermanella marisrubri</name>
    <dbReference type="NCBI Taxonomy" id="207949"/>
    <lineage>
        <taxon>Bacteria</taxon>
        <taxon>Pseudomonadati</taxon>
        <taxon>Pseudomonadota</taxon>
        <taxon>Gammaproteobacteria</taxon>
        <taxon>Oceanospirillales</taxon>
        <taxon>Oceanospirillaceae</taxon>
        <taxon>Bermanella</taxon>
    </lineage>
</organism>
<dbReference type="HOGENOM" id="CLU_008878_3_0_6"/>
<evidence type="ECO:0000256" key="4">
    <source>
        <dbReference type="ARBA" id="ARBA00023002"/>
    </source>
</evidence>
<dbReference type="InterPro" id="IPR000172">
    <property type="entry name" value="GMC_OxRdtase_N"/>
</dbReference>
<evidence type="ECO:0000256" key="2">
    <source>
        <dbReference type="ARBA" id="ARBA00022630"/>
    </source>
</evidence>
<dbReference type="Gene3D" id="3.50.50.60">
    <property type="entry name" value="FAD/NAD(P)-binding domain"/>
    <property type="match status" value="2"/>
</dbReference>
<dbReference type="SUPFAM" id="SSF51905">
    <property type="entry name" value="FAD/NAD(P)-binding domain"/>
    <property type="match status" value="1"/>
</dbReference>
<keyword evidence="2" id="KW-0285">Flavoprotein</keyword>
<evidence type="ECO:0000259" key="6">
    <source>
        <dbReference type="Pfam" id="PF00732"/>
    </source>
</evidence>
<dbReference type="InterPro" id="IPR007867">
    <property type="entry name" value="GMC_OxRtase_C"/>
</dbReference>
<keyword evidence="9" id="KW-1185">Reference proteome</keyword>
<dbReference type="OrthoDB" id="9787779at2"/>
<dbReference type="InterPro" id="IPR012132">
    <property type="entry name" value="GMC_OxRdtase"/>
</dbReference>
<dbReference type="Proteomes" id="UP000004263">
    <property type="component" value="Unassembled WGS sequence"/>
</dbReference>
<comment type="similarity">
    <text evidence="1">Belongs to the GMC oxidoreductase family.</text>
</comment>
<keyword evidence="4" id="KW-0560">Oxidoreductase</keyword>